<keyword evidence="1" id="KW-0812">Transmembrane</keyword>
<dbReference type="HOGENOM" id="CLU_3032706_0_0_1"/>
<reference evidence="3" key="2">
    <citation type="submission" date="2015-01" db="EMBL/GenBank/DDBJ databases">
        <title>Evolutionary Origins and Diversification of the Mycorrhizal Mutualists.</title>
        <authorList>
            <consortium name="DOE Joint Genome Institute"/>
            <consortium name="Mycorrhizal Genomics Consortium"/>
            <person name="Kohler A."/>
            <person name="Kuo A."/>
            <person name="Nagy L.G."/>
            <person name="Floudas D."/>
            <person name="Copeland A."/>
            <person name="Barry K.W."/>
            <person name="Cichocki N."/>
            <person name="Veneault-Fourrey C."/>
            <person name="LaButti K."/>
            <person name="Lindquist E.A."/>
            <person name="Lipzen A."/>
            <person name="Lundell T."/>
            <person name="Morin E."/>
            <person name="Murat C."/>
            <person name="Riley R."/>
            <person name="Ohm R."/>
            <person name="Sun H."/>
            <person name="Tunlid A."/>
            <person name="Henrissat B."/>
            <person name="Grigoriev I.V."/>
            <person name="Hibbett D.S."/>
            <person name="Martin F."/>
        </authorList>
    </citation>
    <scope>NUCLEOTIDE SEQUENCE [LARGE SCALE GENOMIC DNA]</scope>
    <source>
        <strain evidence="3">LaAM-08-1</strain>
    </source>
</reference>
<reference evidence="2 3" key="1">
    <citation type="submission" date="2014-04" db="EMBL/GenBank/DDBJ databases">
        <authorList>
            <consortium name="DOE Joint Genome Institute"/>
            <person name="Kuo A."/>
            <person name="Kohler A."/>
            <person name="Nagy L.G."/>
            <person name="Floudas D."/>
            <person name="Copeland A."/>
            <person name="Barry K.W."/>
            <person name="Cichocki N."/>
            <person name="Veneault-Fourrey C."/>
            <person name="LaButti K."/>
            <person name="Lindquist E.A."/>
            <person name="Lipzen A."/>
            <person name="Lundell T."/>
            <person name="Morin E."/>
            <person name="Murat C."/>
            <person name="Sun H."/>
            <person name="Tunlid A."/>
            <person name="Henrissat B."/>
            <person name="Grigoriev I.V."/>
            <person name="Hibbett D.S."/>
            <person name="Martin F."/>
            <person name="Nordberg H.P."/>
            <person name="Cantor M.N."/>
            <person name="Hua S.X."/>
        </authorList>
    </citation>
    <scope>NUCLEOTIDE SEQUENCE [LARGE SCALE GENOMIC DNA]</scope>
    <source>
        <strain evidence="2 3">LaAM-08-1</strain>
    </source>
</reference>
<accession>A0A0C9WVV8</accession>
<feature type="transmembrane region" description="Helical" evidence="1">
    <location>
        <begin position="20"/>
        <end position="38"/>
    </location>
</feature>
<name>A0A0C9WVV8_9AGAR</name>
<dbReference type="EMBL" id="KN838877">
    <property type="protein sequence ID" value="KIJ92903.1"/>
    <property type="molecule type" value="Genomic_DNA"/>
</dbReference>
<evidence type="ECO:0000313" key="2">
    <source>
        <dbReference type="EMBL" id="KIJ92903.1"/>
    </source>
</evidence>
<protein>
    <submittedName>
        <fullName evidence="2">Unplaced genomic scaffold K443scaffold_342, whole genome shotgun sequence</fullName>
    </submittedName>
</protein>
<dbReference type="Proteomes" id="UP000054477">
    <property type="component" value="Unassembled WGS sequence"/>
</dbReference>
<dbReference type="AlphaFoldDB" id="A0A0C9WVV8"/>
<keyword evidence="1" id="KW-0472">Membrane</keyword>
<keyword evidence="3" id="KW-1185">Reference proteome</keyword>
<gene>
    <name evidence="2" type="ORF">K443DRAFT_418955</name>
</gene>
<sequence>MDQIRVCEGQRDGFRCITVVLLRFFFFQWDFWAARYLLIRISQTSWIKFRYVGDE</sequence>
<organism evidence="2 3">
    <name type="scientific">Laccaria amethystina LaAM-08-1</name>
    <dbReference type="NCBI Taxonomy" id="1095629"/>
    <lineage>
        <taxon>Eukaryota</taxon>
        <taxon>Fungi</taxon>
        <taxon>Dikarya</taxon>
        <taxon>Basidiomycota</taxon>
        <taxon>Agaricomycotina</taxon>
        <taxon>Agaricomycetes</taxon>
        <taxon>Agaricomycetidae</taxon>
        <taxon>Agaricales</taxon>
        <taxon>Agaricineae</taxon>
        <taxon>Hydnangiaceae</taxon>
        <taxon>Laccaria</taxon>
    </lineage>
</organism>
<evidence type="ECO:0000256" key="1">
    <source>
        <dbReference type="SAM" id="Phobius"/>
    </source>
</evidence>
<evidence type="ECO:0000313" key="3">
    <source>
        <dbReference type="Proteomes" id="UP000054477"/>
    </source>
</evidence>
<proteinExistence type="predicted"/>
<keyword evidence="1" id="KW-1133">Transmembrane helix</keyword>